<organism evidence="1 2">
    <name type="scientific">Rhizopus stolonifer</name>
    <name type="common">Rhizopus nigricans</name>
    <dbReference type="NCBI Taxonomy" id="4846"/>
    <lineage>
        <taxon>Eukaryota</taxon>
        <taxon>Fungi</taxon>
        <taxon>Fungi incertae sedis</taxon>
        <taxon>Mucoromycota</taxon>
        <taxon>Mucoromycotina</taxon>
        <taxon>Mucoromycetes</taxon>
        <taxon>Mucorales</taxon>
        <taxon>Mucorineae</taxon>
        <taxon>Rhizopodaceae</taxon>
        <taxon>Rhizopus</taxon>
    </lineage>
</organism>
<comment type="caution">
    <text evidence="1">The sequence shown here is derived from an EMBL/GenBank/DDBJ whole genome shotgun (WGS) entry which is preliminary data.</text>
</comment>
<gene>
    <name evidence="1" type="ORF">CU098_010084</name>
</gene>
<protein>
    <submittedName>
        <fullName evidence="1">Uncharacterized protein</fullName>
    </submittedName>
</protein>
<proteinExistence type="predicted"/>
<name>A0A367K929_RHIST</name>
<reference evidence="1 2" key="1">
    <citation type="journal article" date="2018" name="G3 (Bethesda)">
        <title>Phylogenetic and Phylogenomic Definition of Rhizopus Species.</title>
        <authorList>
            <person name="Gryganskyi A.P."/>
            <person name="Golan J."/>
            <person name="Dolatabadi S."/>
            <person name="Mondo S."/>
            <person name="Robb S."/>
            <person name="Idnurm A."/>
            <person name="Muszewska A."/>
            <person name="Steczkiewicz K."/>
            <person name="Masonjones S."/>
            <person name="Liao H.L."/>
            <person name="Gajdeczka M.T."/>
            <person name="Anike F."/>
            <person name="Vuek A."/>
            <person name="Anishchenko I.M."/>
            <person name="Voigt K."/>
            <person name="de Hoog G.S."/>
            <person name="Smith M.E."/>
            <person name="Heitman J."/>
            <person name="Vilgalys R."/>
            <person name="Stajich J.E."/>
        </authorList>
    </citation>
    <scope>NUCLEOTIDE SEQUENCE [LARGE SCALE GENOMIC DNA]</scope>
    <source>
        <strain evidence="1 2">LSU 92-RS-03</strain>
    </source>
</reference>
<dbReference type="STRING" id="4846.A0A367K929"/>
<keyword evidence="2" id="KW-1185">Reference proteome</keyword>
<dbReference type="OrthoDB" id="2162799at2759"/>
<dbReference type="AlphaFoldDB" id="A0A367K929"/>
<dbReference type="Proteomes" id="UP000253551">
    <property type="component" value="Unassembled WGS sequence"/>
</dbReference>
<evidence type="ECO:0000313" key="1">
    <source>
        <dbReference type="EMBL" id="RCH98724.1"/>
    </source>
</evidence>
<dbReference type="EMBL" id="PJQM01002032">
    <property type="protein sequence ID" value="RCH98724.1"/>
    <property type="molecule type" value="Genomic_DNA"/>
</dbReference>
<accession>A0A367K929</accession>
<evidence type="ECO:0000313" key="2">
    <source>
        <dbReference type="Proteomes" id="UP000253551"/>
    </source>
</evidence>
<sequence length="528" mass="59842">MLYGPRSEQETWRNCIKVILGLLEDSLLNGSTPSTKVNFDEFWLYNNTSSELLSAPASPSAQSIKRKRSFSDCDQDRKIQKLSSSLANDIARSLSVSMDDMDMSSSPQLSNNFSIYSNNKPQKENPVPTLRRISLSGIMNPANASSMEQWLETQAHRHHLPLSDYKNMFHEKQKMLREELDILQKPDQTFESIREHLTCVLRLADELSGDRNLPFNKIFPEWTLYEGKINNLASYVQSVEDMSFSVNKTIPQSDDLLQDIKGLQSLLDAKMSLYGDVLIQNGLEWKAMGMPVNEQLLIATKEWIHHLCNDLLNALNNECKKAQDLVHDMKALVHSPMGEKLMASILAGLEFIAEASTLIGFTSLRIVNECHMLAIIYGQWVSENLEHINDKSKKNRSYTTTKRTDIRFMHLLETMTRILSALYTLNELEISPSYGSISYVDNLTSVLVELTVRAVSMIEIHRANEAPSKTVAGNIMSHPQTTFIYMGESLLTFASKILELSGQEGTFENRIKTLHSYLQDLEDSLESS</sequence>